<feature type="non-terminal residue" evidence="2">
    <location>
        <position position="385"/>
    </location>
</feature>
<feature type="region of interest" description="Disordered" evidence="1">
    <location>
        <begin position="238"/>
        <end position="385"/>
    </location>
</feature>
<feature type="compositionally biased region" description="Basic and acidic residues" evidence="1">
    <location>
        <begin position="271"/>
        <end position="303"/>
    </location>
</feature>
<feature type="compositionally biased region" description="Basic and acidic residues" evidence="1">
    <location>
        <begin position="80"/>
        <end position="89"/>
    </location>
</feature>
<feature type="region of interest" description="Disordered" evidence="1">
    <location>
        <begin position="1"/>
        <end position="223"/>
    </location>
</feature>
<evidence type="ECO:0000313" key="2">
    <source>
        <dbReference type="EMBL" id="CAA9472001.1"/>
    </source>
</evidence>
<feature type="compositionally biased region" description="Low complexity" evidence="1">
    <location>
        <begin position="131"/>
        <end position="141"/>
    </location>
</feature>
<feature type="compositionally biased region" description="Basic residues" evidence="1">
    <location>
        <begin position="252"/>
        <end position="270"/>
    </location>
</feature>
<gene>
    <name evidence="2" type="ORF">AVDCRST_MAG65-837</name>
</gene>
<feature type="compositionally biased region" description="Basic residues" evidence="1">
    <location>
        <begin position="163"/>
        <end position="172"/>
    </location>
</feature>
<organism evidence="2">
    <name type="scientific">uncultured Solirubrobacteraceae bacterium</name>
    <dbReference type="NCBI Taxonomy" id="1162706"/>
    <lineage>
        <taxon>Bacteria</taxon>
        <taxon>Bacillati</taxon>
        <taxon>Actinomycetota</taxon>
        <taxon>Thermoleophilia</taxon>
        <taxon>Solirubrobacterales</taxon>
        <taxon>Solirubrobacteraceae</taxon>
        <taxon>environmental samples</taxon>
    </lineage>
</organism>
<feature type="non-terminal residue" evidence="2">
    <location>
        <position position="1"/>
    </location>
</feature>
<feature type="compositionally biased region" description="Basic and acidic residues" evidence="1">
    <location>
        <begin position="1"/>
        <end position="17"/>
    </location>
</feature>
<dbReference type="AlphaFoldDB" id="A0A6J4RF23"/>
<protein>
    <submittedName>
        <fullName evidence="2">Uncharacterized protein</fullName>
    </submittedName>
</protein>
<feature type="compositionally biased region" description="Basic residues" evidence="1">
    <location>
        <begin position="304"/>
        <end position="328"/>
    </location>
</feature>
<proteinExistence type="predicted"/>
<feature type="compositionally biased region" description="Low complexity" evidence="1">
    <location>
        <begin position="238"/>
        <end position="251"/>
    </location>
</feature>
<name>A0A6J4RF23_9ACTN</name>
<feature type="compositionally biased region" description="Basic residues" evidence="1">
    <location>
        <begin position="94"/>
        <end position="111"/>
    </location>
</feature>
<dbReference type="EMBL" id="CADCVL010000141">
    <property type="protein sequence ID" value="CAA9472001.1"/>
    <property type="molecule type" value="Genomic_DNA"/>
</dbReference>
<sequence>DLDRQPLARRPDPHDHPCGPGRAGHRAHALPRLPAPPADRLDHRRRLHRHRADGTGQRGGAPHAPRLRDRPRVPHHAHRAVPDRRDDHPAAAGRGRRAGRQRPGLRGRRAGVRGGQRDAAATRRRLPARRPPAGARAGAARSARRCRAGARRSRPRAGQLHLRAGHHHHPQRLHGLQRAGVGARGGAPPARGALGAHRAGAAGDGRRGRQLRGRRDRAGGDRRRPVLRRAVAARHAVRAAAGGAGPAVRPHPAGRRDHRGGAGRHRHAVRRLPDDDHRVGDLVDRLPAGREHADPAADPEARGRRASLHRAGRRAVRQHPVRRRRRAAGHPGRGVGADRAQGVARVARRHLPAGGLGGIDQHDRDRAGGGHHPGHHSSPRIGLGL</sequence>
<feature type="compositionally biased region" description="Basic residues" evidence="1">
    <location>
        <begin position="142"/>
        <end position="155"/>
    </location>
</feature>
<evidence type="ECO:0000256" key="1">
    <source>
        <dbReference type="SAM" id="MobiDB-lite"/>
    </source>
</evidence>
<feature type="compositionally biased region" description="Low complexity" evidence="1">
    <location>
        <begin position="176"/>
        <end position="201"/>
    </location>
</feature>
<reference evidence="2" key="1">
    <citation type="submission" date="2020-02" db="EMBL/GenBank/DDBJ databases">
        <authorList>
            <person name="Meier V. D."/>
        </authorList>
    </citation>
    <scope>NUCLEOTIDE SEQUENCE</scope>
    <source>
        <strain evidence="2">AVDCRST_MAG65</strain>
    </source>
</reference>
<accession>A0A6J4RF23</accession>